<sequence length="1966" mass="217475">MTAKQLIDDLSIIFQSLNPNDMVAAAIKVHNLLGQVSLIDISRALVAMTYCWSPDAFVTLLKILVAEPPPDARGARPYPTSYFGEFYFKMMKEQLIGLTIADISTSQWIRNLGLALEGTIIQADHQIHYSRQPQNVNMMANSQQLAYGGMSKEASKALASLIVMVFQLLPCSTSSLYHLYRPDSSPYITSVNNNNSNNNSSSGGGGGIGKSQQQQQQQQSQLSVPNIPDHEHQRHGTMVSLYNNWLQAVFQFIKQYPQIIYHSAPTVIKSPEAGGFTWGLPSLHSVIATEILRNLLLRRIFFTQPTPIKTTPANSPKPPPRSNTASPSAAAVPGGQNQLQDSPGKTTSSPNTPNLIQEIHNLEKLSDSYESSILVMIMNGDPSSVYGMAVSCHQLLQVYYQLNKHLPESDALEILLRSGPIETNTGNRILLSLKWASGGLAPILGFNEKEFDGAMSMDELLAGLSQMKKESMELQLAHLDYIPRQANLHPRYLESLLIQAFCRLIDTDHIPQGKSLASILGALLRPHLANPGWFSLMTQILDTIAIYVDTFSVNPGLYQTTVFNNAGDSGAQSSDPGFGTSTGRTVTEELHRCLPEAIQIASQPLPPSQPGSPSSSSSSSAQKQQQLPQQQQSPKPGVGSGGIAVGSMSKSTQQYYQDNYSNLYKQRLWLCGVPSALSYISATTCTQFRSNFIRFLDEWLYRLLHRDTLLLRETLSSFLTDLYDNAKQLGNLALPILVASPDSTNSRDGNGNQVILNVSQANLSVIGACFTIFERLGMRQIPIIRNEALMFKDSWKSNILYFMKDVYTIGFAVCEIFDRDVGFLEEMMGKAQKERESNMVHRVGKRQLEWLSKVDEYIFDLPKNVLVITTAATSNITNNNSSISNNSNNNAKTAAATAATVTSASTFSSDRQYSIKSAFNSLKFTQLDEIAKRVGYPRWLSLSPQANQYGTINLKRIQDYMLMIETWTIDIPYYCQRLNTAIKVSKNGLPGAHSPFTLTDESNPLYLSSLFEEYKPITAMSSNEKNSETPLIVGEIQKASQNWIDQSAVQAYSVFKYNARQLLCKQYPSITKYLMDWVLVRYMCLDPVNGVDLVIGILTRDLITKNGRYNHRNSLFNAIRSLFFEKSKAPLTPLSSFSANSKPATTAATNAATVTGGGGGMVVDSKDQLIPVYTSIIGGRVVKEDDTQSALNNNTVEYPETCHRILLNLTVALLFGNDITSSDTSESSSSSFNVDRKQLLVSPNLNWLMDLLKLSPLRVVKRYMSAMLFERPFSSGISDPLFFNIDPKEWDSRILGLLEYWKDVSSQLYPGILPPIGAAFLEYISRYGTTMPTTAAIVGDLFSKTINSQPMIATATLRLFQNSIPSDGTHHELLKGLMNIPLSDPSNVDELMVHPFMQTLTLLKENCSSDIENRLPKDWFVIYFCPLLIGELASVGSKAKSVKDVSSLGRAIWNYLITDQCKHLKSLVLCCDGVQIDQGAPIFQTDSKSQQLLINQSSVVRLFLLFEQELPQTQKIFFDVITPLFSSTLSNPHLGGFSEILQDFVDVYTVCRSPYITNFVRGQFELAISRSIEDCKSKGGGIDGFLTKVVEDVLECIFCLTPMEPIGTNSAILDSSEESRTEHLIPLFLYLLEIIVDIPQIVNGENPNDKKHMPNGSQKTTAEDMSLWYTRYIKDCVVKTINEKMWMMANEIEISRHPPYRCPNPTMNKNANKLDTKIGASDDPFLANVGNVGAGPGGGGAVAAGGGVISQGQPAPSSTGSSSGLNHQPVSTYRRSDIVASRAATSLERSILLLFQLVSHSVDQNGNTVNDQITDSVAVFIYELARSRLLLDVLMTGVGKRMVFYDTLEPTIQLLKTLWNYGSKANISFQQINTDAGQPSSSRFCPTIERIWSSLDFYPLASRLELNKNFGLNFDLKTKDSASIFDNSSSGAGFLATTNPPPSSIQQPVPIFVSWFDLEWCETDFS</sequence>
<feature type="compositionally biased region" description="Low complexity" evidence="1">
    <location>
        <begin position="192"/>
        <end position="201"/>
    </location>
</feature>
<dbReference type="GO" id="GO:0042594">
    <property type="term" value="P:response to starvation"/>
    <property type="evidence" value="ECO:0007669"/>
    <property type="project" value="TreeGrafter"/>
</dbReference>
<accession>A0A9W8A1Z0</accession>
<feature type="compositionally biased region" description="Low complexity" evidence="1">
    <location>
        <begin position="210"/>
        <end position="221"/>
    </location>
</feature>
<evidence type="ECO:0000313" key="3">
    <source>
        <dbReference type="Proteomes" id="UP001150538"/>
    </source>
</evidence>
<dbReference type="Proteomes" id="UP001150538">
    <property type="component" value="Unassembled WGS sequence"/>
</dbReference>
<feature type="region of interest" description="Disordered" evidence="1">
    <location>
        <begin position="307"/>
        <end position="354"/>
    </location>
</feature>
<feature type="region of interest" description="Disordered" evidence="1">
    <location>
        <begin position="190"/>
        <end position="231"/>
    </location>
</feature>
<dbReference type="EMBL" id="JANBPU010000059">
    <property type="protein sequence ID" value="KAJ1917894.1"/>
    <property type="molecule type" value="Genomic_DNA"/>
</dbReference>
<name>A0A9W8A1Z0_9FUNG</name>
<comment type="caution">
    <text evidence="2">The sequence shown here is derived from an EMBL/GenBank/DDBJ whole genome shotgun (WGS) entry which is preliminary data.</text>
</comment>
<keyword evidence="3" id="KW-1185">Reference proteome</keyword>
<dbReference type="GO" id="GO:0000987">
    <property type="term" value="F:cis-regulatory region sequence-specific DNA binding"/>
    <property type="evidence" value="ECO:0007669"/>
    <property type="project" value="TreeGrafter"/>
</dbReference>
<feature type="region of interest" description="Disordered" evidence="1">
    <location>
        <begin position="1745"/>
        <end position="1769"/>
    </location>
</feature>
<dbReference type="GO" id="GO:0000981">
    <property type="term" value="F:DNA-binding transcription factor activity, RNA polymerase II-specific"/>
    <property type="evidence" value="ECO:0007669"/>
    <property type="project" value="TreeGrafter"/>
</dbReference>
<evidence type="ECO:0000313" key="2">
    <source>
        <dbReference type="EMBL" id="KAJ1917894.1"/>
    </source>
</evidence>
<dbReference type="GO" id="GO:0005634">
    <property type="term" value="C:nucleus"/>
    <property type="evidence" value="ECO:0007669"/>
    <property type="project" value="TreeGrafter"/>
</dbReference>
<proteinExistence type="predicted"/>
<feature type="compositionally biased region" description="Polar residues" evidence="1">
    <location>
        <begin position="1750"/>
        <end position="1769"/>
    </location>
</feature>
<dbReference type="PANTHER" id="PTHR14596">
    <property type="entry name" value="ZINC FINGER PROTEIN"/>
    <property type="match status" value="1"/>
</dbReference>
<reference evidence="2" key="1">
    <citation type="submission" date="2022-07" db="EMBL/GenBank/DDBJ databases">
        <title>Phylogenomic reconstructions and comparative analyses of Kickxellomycotina fungi.</title>
        <authorList>
            <person name="Reynolds N.K."/>
            <person name="Stajich J.E."/>
            <person name="Barry K."/>
            <person name="Grigoriev I.V."/>
            <person name="Crous P."/>
            <person name="Smith M.E."/>
        </authorList>
    </citation>
    <scope>NUCLEOTIDE SEQUENCE</scope>
    <source>
        <strain evidence="2">NBRC 100468</strain>
    </source>
</reference>
<feature type="compositionally biased region" description="Polar residues" evidence="1">
    <location>
        <begin position="335"/>
        <end position="354"/>
    </location>
</feature>
<feature type="compositionally biased region" description="Low complexity" evidence="1">
    <location>
        <begin position="611"/>
        <end position="637"/>
    </location>
</feature>
<dbReference type="OrthoDB" id="1926878at2759"/>
<organism evidence="2 3">
    <name type="scientific">Mycoemilia scoparia</name>
    <dbReference type="NCBI Taxonomy" id="417184"/>
    <lineage>
        <taxon>Eukaryota</taxon>
        <taxon>Fungi</taxon>
        <taxon>Fungi incertae sedis</taxon>
        <taxon>Zoopagomycota</taxon>
        <taxon>Kickxellomycotina</taxon>
        <taxon>Kickxellomycetes</taxon>
        <taxon>Kickxellales</taxon>
        <taxon>Kickxellaceae</taxon>
        <taxon>Mycoemilia</taxon>
    </lineage>
</organism>
<dbReference type="PANTHER" id="PTHR14596:SF72">
    <property type="entry name" value="ZINC FINGER PROTEIN MSN2-RELATED"/>
    <property type="match status" value="1"/>
</dbReference>
<gene>
    <name evidence="2" type="ORF">H4219_002938</name>
</gene>
<protein>
    <submittedName>
        <fullName evidence="2">Uncharacterized protein</fullName>
    </submittedName>
</protein>
<evidence type="ECO:0000256" key="1">
    <source>
        <dbReference type="SAM" id="MobiDB-lite"/>
    </source>
</evidence>
<feature type="region of interest" description="Disordered" evidence="1">
    <location>
        <begin position="602"/>
        <end position="644"/>
    </location>
</feature>